<reference evidence="13 14" key="3">
    <citation type="journal article" date="2017" name="Mol. Plant Pathol.">
        <title>A gapless genome sequence of the fungus Botrytis cinerea.</title>
        <authorList>
            <person name="Van Kan J.A."/>
            <person name="Stassen J.H."/>
            <person name="Mosbach A."/>
            <person name="Van Der Lee T.A."/>
            <person name="Faino L."/>
            <person name="Farmer A.D."/>
            <person name="Papasotiriou D.G."/>
            <person name="Zhou S."/>
            <person name="Seidl M.F."/>
            <person name="Cottam E."/>
            <person name="Edel D."/>
            <person name="Hahn M."/>
            <person name="Schwartz D.C."/>
            <person name="Dietrich R.A."/>
            <person name="Widdison S."/>
            <person name="Scalliet G."/>
        </authorList>
    </citation>
    <scope>NUCLEOTIDE SEQUENCE [LARGE SCALE GENOMIC DNA]</scope>
    <source>
        <strain evidence="13 14">B05.10</strain>
    </source>
</reference>
<evidence type="ECO:0000256" key="6">
    <source>
        <dbReference type="ARBA" id="ARBA00022840"/>
    </source>
</evidence>
<evidence type="ECO:0000259" key="11">
    <source>
        <dbReference type="PROSITE" id="PS50893"/>
    </source>
</evidence>
<keyword evidence="4 10" id="KW-0812">Transmembrane</keyword>
<feature type="transmembrane region" description="Helical" evidence="10">
    <location>
        <begin position="736"/>
        <end position="759"/>
    </location>
</feature>
<feature type="transmembrane region" description="Helical" evidence="10">
    <location>
        <begin position="953"/>
        <end position="974"/>
    </location>
</feature>
<dbReference type="CDD" id="cd18578">
    <property type="entry name" value="ABC_6TM_Pgp_ABCB1_D2_like"/>
    <property type="match status" value="1"/>
</dbReference>
<dbReference type="GO" id="GO:0015421">
    <property type="term" value="F:ABC-type oligopeptide transporter activity"/>
    <property type="evidence" value="ECO:0007669"/>
    <property type="project" value="TreeGrafter"/>
</dbReference>
<feature type="compositionally biased region" description="Polar residues" evidence="9">
    <location>
        <begin position="999"/>
        <end position="1018"/>
    </location>
</feature>
<keyword evidence="14" id="KW-1185">Reference proteome</keyword>
<dbReference type="CDD" id="cd03249">
    <property type="entry name" value="ABC_MTABC3_MDL1_MDL2"/>
    <property type="match status" value="1"/>
</dbReference>
<dbReference type="PROSITE" id="PS00211">
    <property type="entry name" value="ABC_TRANSPORTER_1"/>
    <property type="match status" value="2"/>
</dbReference>
<dbReference type="Pfam" id="PF00005">
    <property type="entry name" value="ABC_tran"/>
    <property type="match status" value="2"/>
</dbReference>
<dbReference type="Proteomes" id="UP000001798">
    <property type="component" value="Chromosome 12"/>
</dbReference>
<dbReference type="RefSeq" id="XP_024552000.1">
    <property type="nucleotide sequence ID" value="XM_024696194.1"/>
</dbReference>
<dbReference type="InterPro" id="IPR003439">
    <property type="entry name" value="ABC_transporter-like_ATP-bd"/>
</dbReference>
<feature type="transmembrane region" description="Helical" evidence="10">
    <location>
        <begin position="166"/>
        <end position="186"/>
    </location>
</feature>
<dbReference type="FunFam" id="3.40.50.300:FF:000913">
    <property type="entry name" value="ABC multidrug transporter SitT"/>
    <property type="match status" value="1"/>
</dbReference>
<feature type="domain" description="ABC transporter" evidence="11">
    <location>
        <begin position="1025"/>
        <end position="1264"/>
    </location>
</feature>
<feature type="domain" description="ABC transmembrane type-1" evidence="12">
    <location>
        <begin position="695"/>
        <end position="979"/>
    </location>
</feature>
<feature type="transmembrane region" description="Helical" evidence="10">
    <location>
        <begin position="309"/>
        <end position="330"/>
    </location>
</feature>
<dbReference type="GeneID" id="5438505"/>
<dbReference type="KEGG" id="bfu:BCIN_12g00700"/>
<feature type="domain" description="ABC transmembrane type-1" evidence="12">
    <location>
        <begin position="56"/>
        <end position="335"/>
    </location>
</feature>
<dbReference type="InterPro" id="IPR036640">
    <property type="entry name" value="ABC1_TM_sf"/>
</dbReference>
<feature type="transmembrane region" description="Helical" evidence="10">
    <location>
        <begin position="95"/>
        <end position="116"/>
    </location>
</feature>
<dbReference type="VEuPathDB" id="FungiDB:Bcin12g00700"/>
<reference evidence="13 14" key="2">
    <citation type="journal article" date="2012" name="Eukaryot. Cell">
        <title>Genome update of Botrytis cinerea strains B05.10 and T4.</title>
        <authorList>
            <person name="Staats M."/>
            <person name="van Kan J.A."/>
        </authorList>
    </citation>
    <scope>NUCLEOTIDE SEQUENCE [LARGE SCALE GENOMIC DNA]</scope>
    <source>
        <strain evidence="13 14">B05.10</strain>
    </source>
</reference>
<dbReference type="InterPro" id="IPR011527">
    <property type="entry name" value="ABC1_TM_dom"/>
</dbReference>
<feature type="compositionally biased region" description="Basic and acidic residues" evidence="9">
    <location>
        <begin position="651"/>
        <end position="666"/>
    </location>
</feature>
<dbReference type="GO" id="GO:0005743">
    <property type="term" value="C:mitochondrial inner membrane"/>
    <property type="evidence" value="ECO:0007669"/>
    <property type="project" value="TreeGrafter"/>
</dbReference>
<feature type="transmembrane region" description="Helical" evidence="10">
    <location>
        <begin position="691"/>
        <end position="716"/>
    </location>
</feature>
<dbReference type="Pfam" id="PF00664">
    <property type="entry name" value="ABC_membrane"/>
    <property type="match status" value="2"/>
</dbReference>
<sequence length="1268" mass="135970">MAENMSRDTENVGNANNGNPVKRSWISLRSGGRGSSYVALFRPLDDLQSRFILFCGVLFAIAAGAPLPIIGVIFARIIDAFPPSEEEVVARVYQLVAVACAYFIVTWGWAFCWGIVGDRVSRGLRIQMVDRALGLDQTYYETQCPDITSRLTIDAQTVQAGTAEKVGLFLQSCSYFIVAFIVGFALNARLTGILFAAVIPSMTLVVVIGTSTLNKYAKAAAESNAIANSIAEGAVKAVQVVQAFDAFDALTGSHHNNLIIAMRYGAKKAVTGALMLGSVFFIAFSANALAFWQGSKIINSGSSGSAGTVYAIVFLILDASFVIGAAGPFVQSFANAASAGQRIFNLIDYPSIPIDVYSEEGITCDSEVLDSGGNITFQDVSFSYPARPLETVLNSVNIVIRTGTSVGIVGASGSGKSTITSLLFRLYDPSRGSVRVNGHAIPEYNLASIRKNMALVDQDPAVFSGTIYDNIRYGYKGIVLEEEQMREKCIDAAKASDAWQFIESLPDGLDTWLGEPSGTRLSGGQKQRLCLARALVGDPPLLILDEATSALDTISEAAILSSLSIARSSSKRTTVMVAHRLASVRAADNIIVMGQGLVLEQGSHDFLMSKPDGAYRQLVEAQRLNSSHKSQHAESLEPPQIEKPSISSDGFSDHENDSTQDSHEDSSPEFSKTLGTFAIIRRCFSLTKSEIPFTLLAFVACAATGGLVIGESIVFGNLVSLLNSSVSSSQVDLFCLMFFVVATVALLGYTTSGSCFGIVSETLIMRTRDLSLRTILRQDMEWFLKSGRSTSALISVMKMDSGHLSGLSGVIIGTMISGFVSVVGGAILAHAVAWKIAIVLLGTSPVILLAGYFRIRVLAQIEQKNQAAYVDASAFATEACGAIRTISALGIERETSSKFKVAVNKHRKQTSRNTALGNILLAFALAITYFIYSLAYWWGAKQVREGYYSSRQFFIVLPAILYSAQAAGQLFSLAPDIGRAKGAASRVFKLHDEKPTIDLTNDSTPATISPDRSSNETSPIPCGTIEFRNVGLAYKSRADTPIFTSLNFTVQAGETVALVGKSGAGKTSTISLIERFYDPTSGAILLDGIDIREVPVSQHRARLSLVSQDPDLFSGSVAFNVGLGARPGHSATMEEITAACNAVGIHDFINGLPDGYETQCGINGSQLSGGQKQRVAIARAYIRDPEILLLDEATSALDSHSEAQIQEAIKTVSRKRTTIMIAHRLTSVQNADRILVFDCGKIVEEGKHEQLMNGGGIYEEMIRAQDLG</sequence>
<evidence type="ECO:0000256" key="10">
    <source>
        <dbReference type="SAM" id="Phobius"/>
    </source>
</evidence>
<comment type="similarity">
    <text evidence="2">Belongs to the ABC transporter superfamily. ABCB family. Multidrug resistance exporter (TC 3.A.1.201) subfamily.</text>
</comment>
<evidence type="ECO:0000256" key="5">
    <source>
        <dbReference type="ARBA" id="ARBA00022741"/>
    </source>
</evidence>
<proteinExistence type="inferred from homology"/>
<feature type="transmembrane region" description="Helical" evidence="10">
    <location>
        <begin position="915"/>
        <end position="938"/>
    </location>
</feature>
<dbReference type="GO" id="GO:0090374">
    <property type="term" value="P:oligopeptide export from mitochondrion"/>
    <property type="evidence" value="ECO:0007669"/>
    <property type="project" value="TreeGrafter"/>
</dbReference>
<dbReference type="InterPro" id="IPR027417">
    <property type="entry name" value="P-loop_NTPase"/>
</dbReference>
<evidence type="ECO:0000259" key="12">
    <source>
        <dbReference type="PROSITE" id="PS50929"/>
    </source>
</evidence>
<dbReference type="FunFam" id="3.40.50.300:FF:000967">
    <property type="entry name" value="ABC multidrug transporter mdr4"/>
    <property type="match status" value="1"/>
</dbReference>
<keyword evidence="8 10" id="KW-0472">Membrane</keyword>
<dbReference type="InterPro" id="IPR017871">
    <property type="entry name" value="ABC_transporter-like_CS"/>
</dbReference>
<dbReference type="GO" id="GO:0005524">
    <property type="term" value="F:ATP binding"/>
    <property type="evidence" value="ECO:0007669"/>
    <property type="project" value="UniProtKB-KW"/>
</dbReference>
<dbReference type="InterPro" id="IPR039421">
    <property type="entry name" value="Type_1_exporter"/>
</dbReference>
<accession>A0A384JXZ4</accession>
<feature type="domain" description="ABC transporter" evidence="11">
    <location>
        <begin position="375"/>
        <end position="620"/>
    </location>
</feature>
<dbReference type="SUPFAM" id="SSF52540">
    <property type="entry name" value="P-loop containing nucleoside triphosphate hydrolases"/>
    <property type="match status" value="2"/>
</dbReference>
<dbReference type="PANTHER" id="PTHR43394:SF18">
    <property type="entry name" value="ABC TRANSPORTER B FAMILY MEMBER 11-LIKE"/>
    <property type="match status" value="1"/>
</dbReference>
<dbReference type="OrthoDB" id="6500128at2759"/>
<name>A0A384JXZ4_BOTFB</name>
<keyword evidence="5" id="KW-0547">Nucleotide-binding</keyword>
<comment type="subcellular location">
    <subcellularLocation>
        <location evidence="1">Membrane</location>
        <topology evidence="1">Multi-pass membrane protein</topology>
    </subcellularLocation>
</comment>
<protein>
    <submittedName>
        <fullName evidence="13">Uncharacterized protein</fullName>
    </submittedName>
</protein>
<evidence type="ECO:0000313" key="14">
    <source>
        <dbReference type="Proteomes" id="UP000001798"/>
    </source>
</evidence>
<feature type="transmembrane region" description="Helical" evidence="10">
    <location>
        <begin position="51"/>
        <end position="75"/>
    </location>
</feature>
<feature type="region of interest" description="Disordered" evidence="9">
    <location>
        <begin position="999"/>
        <end position="1020"/>
    </location>
</feature>
<feature type="transmembrane region" description="Helical" evidence="10">
    <location>
        <begin position="269"/>
        <end position="289"/>
    </location>
</feature>
<evidence type="ECO:0000256" key="2">
    <source>
        <dbReference type="ARBA" id="ARBA00007577"/>
    </source>
</evidence>
<dbReference type="Gene3D" id="1.20.1560.10">
    <property type="entry name" value="ABC transporter type 1, transmembrane domain"/>
    <property type="match status" value="1"/>
</dbReference>
<keyword evidence="7 10" id="KW-1133">Transmembrane helix</keyword>
<keyword evidence="6" id="KW-0067">ATP-binding</keyword>
<feature type="transmembrane region" description="Helical" evidence="10">
    <location>
        <begin position="834"/>
        <end position="855"/>
    </location>
</feature>
<keyword evidence="3" id="KW-0813">Transport</keyword>
<dbReference type="SUPFAM" id="SSF90123">
    <property type="entry name" value="ABC transporter transmembrane region"/>
    <property type="match status" value="2"/>
</dbReference>
<evidence type="ECO:0000256" key="7">
    <source>
        <dbReference type="ARBA" id="ARBA00022989"/>
    </source>
</evidence>
<feature type="transmembrane region" description="Helical" evidence="10">
    <location>
        <begin position="192"/>
        <end position="213"/>
    </location>
</feature>
<feature type="region of interest" description="Disordered" evidence="9">
    <location>
        <begin position="626"/>
        <end position="670"/>
    </location>
</feature>
<dbReference type="CDD" id="cd18577">
    <property type="entry name" value="ABC_6TM_Pgp_ABCB1_D1_like"/>
    <property type="match status" value="1"/>
</dbReference>
<evidence type="ECO:0000256" key="9">
    <source>
        <dbReference type="SAM" id="MobiDB-lite"/>
    </source>
</evidence>
<evidence type="ECO:0000256" key="1">
    <source>
        <dbReference type="ARBA" id="ARBA00004141"/>
    </source>
</evidence>
<evidence type="ECO:0000256" key="8">
    <source>
        <dbReference type="ARBA" id="ARBA00023136"/>
    </source>
</evidence>
<evidence type="ECO:0000256" key="3">
    <source>
        <dbReference type="ARBA" id="ARBA00022448"/>
    </source>
</evidence>
<evidence type="ECO:0000256" key="4">
    <source>
        <dbReference type="ARBA" id="ARBA00022692"/>
    </source>
</evidence>
<gene>
    <name evidence="13" type="ORF">BCIN_12g00700</name>
</gene>
<feature type="transmembrane region" description="Helical" evidence="10">
    <location>
        <begin position="807"/>
        <end position="828"/>
    </location>
</feature>
<dbReference type="PROSITE" id="PS50929">
    <property type="entry name" value="ABC_TM1F"/>
    <property type="match status" value="2"/>
</dbReference>
<dbReference type="Gene3D" id="3.40.50.300">
    <property type="entry name" value="P-loop containing nucleotide triphosphate hydrolases"/>
    <property type="match status" value="2"/>
</dbReference>
<evidence type="ECO:0000313" key="13">
    <source>
        <dbReference type="EMBL" id="ATZ55476.1"/>
    </source>
</evidence>
<dbReference type="EMBL" id="CP009816">
    <property type="protein sequence ID" value="ATZ55476.1"/>
    <property type="molecule type" value="Genomic_DNA"/>
</dbReference>
<dbReference type="PROSITE" id="PS50893">
    <property type="entry name" value="ABC_TRANSPORTER_2"/>
    <property type="match status" value="2"/>
</dbReference>
<dbReference type="AlphaFoldDB" id="A0A384JXZ4"/>
<dbReference type="PANTHER" id="PTHR43394">
    <property type="entry name" value="ATP-DEPENDENT PERMEASE MDL1, MITOCHONDRIAL"/>
    <property type="match status" value="1"/>
</dbReference>
<dbReference type="InterPro" id="IPR003593">
    <property type="entry name" value="AAA+_ATPase"/>
</dbReference>
<dbReference type="SMART" id="SM00382">
    <property type="entry name" value="AAA"/>
    <property type="match status" value="2"/>
</dbReference>
<organism evidence="13 14">
    <name type="scientific">Botryotinia fuckeliana (strain B05.10)</name>
    <name type="common">Noble rot fungus</name>
    <name type="synonym">Botrytis cinerea</name>
    <dbReference type="NCBI Taxonomy" id="332648"/>
    <lineage>
        <taxon>Eukaryota</taxon>
        <taxon>Fungi</taxon>
        <taxon>Dikarya</taxon>
        <taxon>Ascomycota</taxon>
        <taxon>Pezizomycotina</taxon>
        <taxon>Leotiomycetes</taxon>
        <taxon>Helotiales</taxon>
        <taxon>Sclerotiniaceae</taxon>
        <taxon>Botrytis</taxon>
    </lineage>
</organism>
<dbReference type="GO" id="GO:0016887">
    <property type="term" value="F:ATP hydrolysis activity"/>
    <property type="evidence" value="ECO:0007669"/>
    <property type="project" value="InterPro"/>
</dbReference>
<reference evidence="13 14" key="1">
    <citation type="journal article" date="2011" name="PLoS Genet.">
        <title>Genomic analysis of the necrotrophic fungal pathogens Sclerotinia sclerotiorum and Botrytis cinerea.</title>
        <authorList>
            <person name="Amselem J."/>
            <person name="Cuomo C.A."/>
            <person name="van Kan J.A."/>
            <person name="Viaud M."/>
            <person name="Benito E.P."/>
            <person name="Couloux A."/>
            <person name="Coutinho P.M."/>
            <person name="de Vries R.P."/>
            <person name="Dyer P.S."/>
            <person name="Fillinger S."/>
            <person name="Fournier E."/>
            <person name="Gout L."/>
            <person name="Hahn M."/>
            <person name="Kohn L."/>
            <person name="Lapalu N."/>
            <person name="Plummer K.M."/>
            <person name="Pradier J.M."/>
            <person name="Quevillon E."/>
            <person name="Sharon A."/>
            <person name="Simon A."/>
            <person name="ten Have A."/>
            <person name="Tudzynski B."/>
            <person name="Tudzynski P."/>
            <person name="Wincker P."/>
            <person name="Andrew M."/>
            <person name="Anthouard V."/>
            <person name="Beever R.E."/>
            <person name="Beffa R."/>
            <person name="Benoit I."/>
            <person name="Bouzid O."/>
            <person name="Brault B."/>
            <person name="Chen Z."/>
            <person name="Choquer M."/>
            <person name="Collemare J."/>
            <person name="Cotton P."/>
            <person name="Danchin E.G."/>
            <person name="Da Silva C."/>
            <person name="Gautier A."/>
            <person name="Giraud C."/>
            <person name="Giraud T."/>
            <person name="Gonzalez C."/>
            <person name="Grossetete S."/>
            <person name="Guldener U."/>
            <person name="Henrissat B."/>
            <person name="Howlett B.J."/>
            <person name="Kodira C."/>
            <person name="Kretschmer M."/>
            <person name="Lappartient A."/>
            <person name="Leroch M."/>
            <person name="Levis C."/>
            <person name="Mauceli E."/>
            <person name="Neuveglise C."/>
            <person name="Oeser B."/>
            <person name="Pearson M."/>
            <person name="Poulain J."/>
            <person name="Poussereau N."/>
            <person name="Quesneville H."/>
            <person name="Rascle C."/>
            <person name="Schumacher J."/>
            <person name="Segurens B."/>
            <person name="Sexton A."/>
            <person name="Silva E."/>
            <person name="Sirven C."/>
            <person name="Soanes D.M."/>
            <person name="Talbot N.J."/>
            <person name="Templeton M."/>
            <person name="Yandava C."/>
            <person name="Yarden O."/>
            <person name="Zeng Q."/>
            <person name="Rollins J.A."/>
            <person name="Lebrun M.H."/>
            <person name="Dickman M."/>
        </authorList>
    </citation>
    <scope>NUCLEOTIDE SEQUENCE [LARGE SCALE GENOMIC DNA]</scope>
    <source>
        <strain evidence="13 14">B05.10</strain>
    </source>
</reference>